<keyword evidence="2" id="KW-0813">Transport</keyword>
<feature type="domain" description="Inward rectifier potassium channel C-terminal" evidence="13">
    <location>
        <begin position="144"/>
        <end position="297"/>
    </location>
</feature>
<keyword evidence="3" id="KW-0633">Potassium transport</keyword>
<dbReference type="Pfam" id="PF07885">
    <property type="entry name" value="Ion_trans_2"/>
    <property type="match status" value="1"/>
</dbReference>
<evidence type="ECO:0000256" key="4">
    <source>
        <dbReference type="ARBA" id="ARBA00022692"/>
    </source>
</evidence>
<dbReference type="GO" id="GO:0005886">
    <property type="term" value="C:plasma membrane"/>
    <property type="evidence" value="ECO:0007669"/>
    <property type="project" value="TreeGrafter"/>
</dbReference>
<evidence type="ECO:0000256" key="8">
    <source>
        <dbReference type="ARBA" id="ARBA00023065"/>
    </source>
</evidence>
<evidence type="ECO:0000256" key="10">
    <source>
        <dbReference type="ARBA" id="ARBA00023303"/>
    </source>
</evidence>
<dbReference type="SUPFAM" id="SSF81296">
    <property type="entry name" value="E set domains"/>
    <property type="match status" value="1"/>
</dbReference>
<evidence type="ECO:0000259" key="12">
    <source>
        <dbReference type="Pfam" id="PF07885"/>
    </source>
</evidence>
<dbReference type="Pfam" id="PF17655">
    <property type="entry name" value="IRK_C"/>
    <property type="match status" value="1"/>
</dbReference>
<name>A0A401IHH7_APHSA</name>
<dbReference type="InterPro" id="IPR013099">
    <property type="entry name" value="K_chnl_dom"/>
</dbReference>
<evidence type="ECO:0000256" key="7">
    <source>
        <dbReference type="ARBA" id="ARBA00022989"/>
    </source>
</evidence>
<dbReference type="InterPro" id="IPR014756">
    <property type="entry name" value="Ig_E-set"/>
</dbReference>
<dbReference type="InterPro" id="IPR041647">
    <property type="entry name" value="IRK_C"/>
</dbReference>
<keyword evidence="8" id="KW-0406">Ion transport</keyword>
<comment type="caution">
    <text evidence="14">The sequence shown here is derived from an EMBL/GenBank/DDBJ whole genome shotgun (WGS) entry which is preliminary data.</text>
</comment>
<feature type="transmembrane region" description="Helical" evidence="11">
    <location>
        <begin position="109"/>
        <end position="135"/>
    </location>
</feature>
<keyword evidence="5" id="KW-0851">Voltage-gated channel</keyword>
<dbReference type="PANTHER" id="PTHR11767:SF102">
    <property type="entry name" value="INWARDLY RECTIFYING POTASSIUM CHANNEL 1, ISOFORM F"/>
    <property type="match status" value="1"/>
</dbReference>
<dbReference type="GO" id="GO:0005242">
    <property type="term" value="F:inward rectifier potassium channel activity"/>
    <property type="evidence" value="ECO:0007669"/>
    <property type="project" value="InterPro"/>
</dbReference>
<feature type="domain" description="Potassium channel" evidence="12">
    <location>
        <begin position="65"/>
        <end position="137"/>
    </location>
</feature>
<accession>A0A401IHH7</accession>
<keyword evidence="4 11" id="KW-0812">Transmembrane</keyword>
<dbReference type="OrthoDB" id="9799090at2"/>
<dbReference type="GO" id="GO:1990573">
    <property type="term" value="P:potassium ion import across plasma membrane"/>
    <property type="evidence" value="ECO:0007669"/>
    <property type="project" value="TreeGrafter"/>
</dbReference>
<dbReference type="EMBL" id="BDQK01000013">
    <property type="protein sequence ID" value="GBF80742.1"/>
    <property type="molecule type" value="Genomic_DNA"/>
</dbReference>
<keyword evidence="7 11" id="KW-1133">Transmembrane helix</keyword>
<evidence type="ECO:0000256" key="6">
    <source>
        <dbReference type="ARBA" id="ARBA00022958"/>
    </source>
</evidence>
<feature type="transmembrane region" description="Helical" evidence="11">
    <location>
        <begin position="84"/>
        <end position="103"/>
    </location>
</feature>
<keyword evidence="10" id="KW-0407">Ion channel</keyword>
<evidence type="ECO:0000256" key="5">
    <source>
        <dbReference type="ARBA" id="ARBA00022882"/>
    </source>
</evidence>
<dbReference type="Gene3D" id="1.10.287.70">
    <property type="match status" value="1"/>
</dbReference>
<evidence type="ECO:0008006" key="16">
    <source>
        <dbReference type="Google" id="ProtNLM"/>
    </source>
</evidence>
<organism evidence="14 15">
    <name type="scientific">Aphanothece sacrum FPU1</name>
    <dbReference type="NCBI Taxonomy" id="1920663"/>
    <lineage>
        <taxon>Bacteria</taxon>
        <taxon>Bacillati</taxon>
        <taxon>Cyanobacteriota</taxon>
        <taxon>Cyanophyceae</taxon>
        <taxon>Oscillatoriophycideae</taxon>
        <taxon>Chroococcales</taxon>
        <taxon>Aphanothecaceae</taxon>
        <taxon>Aphanothece</taxon>
    </lineage>
</organism>
<dbReference type="PRINTS" id="PR01320">
    <property type="entry name" value="KIRCHANNEL"/>
</dbReference>
<evidence type="ECO:0000259" key="13">
    <source>
        <dbReference type="Pfam" id="PF17655"/>
    </source>
</evidence>
<dbReference type="SUPFAM" id="SSF81324">
    <property type="entry name" value="Voltage-gated potassium channels"/>
    <property type="match status" value="1"/>
</dbReference>
<feature type="transmembrane region" description="Helical" evidence="11">
    <location>
        <begin position="39"/>
        <end position="72"/>
    </location>
</feature>
<sequence>MRLPKFINFFSHPKPLIKRFKPFSSRQSNNLHHPASSDLYHWLLVISWSHFLLLISLFYGLINLIFALAYLTTGNGIANAQPGSFKDVFFFSIQTLSTVGYGAMYPQSFYAQILVTLEVLIGLLLLAILTGLMFARFSRPTARVIFSKVAVICSFNGVPTLIFRTANQRENQILEAQVRVSFIRNEITTEGHHLRRFYDLNLLRSQTPMFGLSWSVMHPIDENSPLYGASIDDLEAVDGEIWVTLTGLDETFSQTIHARYTYYWSNIVWNYKFVDIFTRSPNGQVYIDLKNFHNIVPFESNK</sequence>
<dbReference type="AlphaFoldDB" id="A0A401IHH7"/>
<protein>
    <recommendedName>
        <fullName evidence="16">K+ channel, inward rectifier</fullName>
    </recommendedName>
</protein>
<evidence type="ECO:0000256" key="11">
    <source>
        <dbReference type="SAM" id="Phobius"/>
    </source>
</evidence>
<dbReference type="RefSeq" id="WP_124970432.1">
    <property type="nucleotide sequence ID" value="NZ_BDQK01000013.1"/>
</dbReference>
<dbReference type="Proteomes" id="UP000287247">
    <property type="component" value="Unassembled WGS sequence"/>
</dbReference>
<comment type="subcellular location">
    <subcellularLocation>
        <location evidence="1">Membrane</location>
        <topology evidence="1">Multi-pass membrane protein</topology>
    </subcellularLocation>
</comment>
<proteinExistence type="predicted"/>
<keyword evidence="6" id="KW-0630">Potassium</keyword>
<dbReference type="GO" id="GO:0034765">
    <property type="term" value="P:regulation of monoatomic ion transmembrane transport"/>
    <property type="evidence" value="ECO:0007669"/>
    <property type="project" value="TreeGrafter"/>
</dbReference>
<dbReference type="InterPro" id="IPR016449">
    <property type="entry name" value="K_chnl_inward-rec_Kir"/>
</dbReference>
<reference evidence="15" key="1">
    <citation type="submission" date="2017-05" db="EMBL/GenBank/DDBJ databases">
        <title>Physiological properties and genetic analysis related to exopolysaccharide production of fresh-water unicellular cyanobacterium Aphanothece sacrum, Suizenji Nori, that has been cultured as a food source in Japan.</title>
        <authorList>
            <person name="Kanesaki Y."/>
            <person name="Yoshikawa S."/>
            <person name="Ohki K."/>
        </authorList>
    </citation>
    <scope>NUCLEOTIDE SEQUENCE [LARGE SCALE GENOMIC DNA]</scope>
    <source>
        <strain evidence="15">FPU1</strain>
    </source>
</reference>
<dbReference type="GO" id="GO:0034702">
    <property type="term" value="C:monoatomic ion channel complex"/>
    <property type="evidence" value="ECO:0007669"/>
    <property type="project" value="UniProtKB-KW"/>
</dbReference>
<gene>
    <name evidence="14" type="ORF">AsFPU1_2147</name>
</gene>
<dbReference type="Gene3D" id="2.60.40.1400">
    <property type="entry name" value="G protein-activated inward rectifier potassium channel 1"/>
    <property type="match status" value="1"/>
</dbReference>
<evidence type="ECO:0000256" key="1">
    <source>
        <dbReference type="ARBA" id="ARBA00004141"/>
    </source>
</evidence>
<evidence type="ECO:0000313" key="14">
    <source>
        <dbReference type="EMBL" id="GBF80742.1"/>
    </source>
</evidence>
<evidence type="ECO:0000256" key="3">
    <source>
        <dbReference type="ARBA" id="ARBA00022538"/>
    </source>
</evidence>
<dbReference type="InterPro" id="IPR013518">
    <property type="entry name" value="K_chnl_inward-rec_Kir_cyto"/>
</dbReference>
<evidence type="ECO:0000256" key="9">
    <source>
        <dbReference type="ARBA" id="ARBA00023136"/>
    </source>
</evidence>
<dbReference type="PANTHER" id="PTHR11767">
    <property type="entry name" value="INWARD RECTIFIER POTASSIUM CHANNEL"/>
    <property type="match status" value="1"/>
</dbReference>
<evidence type="ECO:0000256" key="2">
    <source>
        <dbReference type="ARBA" id="ARBA00022448"/>
    </source>
</evidence>
<evidence type="ECO:0000313" key="15">
    <source>
        <dbReference type="Proteomes" id="UP000287247"/>
    </source>
</evidence>
<keyword evidence="9 11" id="KW-0472">Membrane</keyword>
<keyword evidence="15" id="KW-1185">Reference proteome</keyword>